<keyword evidence="2" id="KW-0472">Membrane</keyword>
<protein>
    <recommendedName>
        <fullName evidence="5">DUF1707 domain-containing protein</fullName>
    </recommendedName>
</protein>
<keyword evidence="2" id="KW-0812">Transmembrane</keyword>
<comment type="caution">
    <text evidence="3">The sequence shown here is derived from an EMBL/GenBank/DDBJ whole genome shotgun (WGS) entry which is preliminary data.</text>
</comment>
<proteinExistence type="predicted"/>
<dbReference type="Proteomes" id="UP000249324">
    <property type="component" value="Unassembled WGS sequence"/>
</dbReference>
<evidence type="ECO:0000313" key="4">
    <source>
        <dbReference type="Proteomes" id="UP000249324"/>
    </source>
</evidence>
<feature type="transmembrane region" description="Helical" evidence="2">
    <location>
        <begin position="100"/>
        <end position="121"/>
    </location>
</feature>
<organism evidence="3 4">
    <name type="scientific">Thermocrispum agreste</name>
    <dbReference type="NCBI Taxonomy" id="37925"/>
    <lineage>
        <taxon>Bacteria</taxon>
        <taxon>Bacillati</taxon>
        <taxon>Actinomycetota</taxon>
        <taxon>Actinomycetes</taxon>
        <taxon>Pseudonocardiales</taxon>
        <taxon>Pseudonocardiaceae</taxon>
        <taxon>Thermocrispum</taxon>
    </lineage>
</organism>
<accession>A0ABD6FC08</accession>
<evidence type="ECO:0008006" key="5">
    <source>
        <dbReference type="Google" id="ProtNLM"/>
    </source>
</evidence>
<keyword evidence="2" id="KW-1133">Transmembrane helix</keyword>
<feature type="region of interest" description="Disordered" evidence="1">
    <location>
        <begin position="32"/>
        <end position="93"/>
    </location>
</feature>
<evidence type="ECO:0000256" key="1">
    <source>
        <dbReference type="SAM" id="MobiDB-lite"/>
    </source>
</evidence>
<evidence type="ECO:0000256" key="2">
    <source>
        <dbReference type="SAM" id="Phobius"/>
    </source>
</evidence>
<gene>
    <name evidence="3" type="ORF">DIU77_003765</name>
</gene>
<sequence length="164" mass="17079">MSKTGNGPDGQDDVDAIFDELVAELRAEGLGATAEAAEQARRADGEQDEPVVRPSSDWRAGSGVGWDELMLSGKPLDPLDDDDEHYVPPEPPPLPRPSRAMLVVALFFVIGLVLLIAPGLVGMTPVLGTPLGILALAAGLGLALLRARDDNRPPGSDPSTGAQV</sequence>
<feature type="transmembrane region" description="Helical" evidence="2">
    <location>
        <begin position="127"/>
        <end position="145"/>
    </location>
</feature>
<dbReference type="AlphaFoldDB" id="A0ABD6FC08"/>
<reference evidence="3 4" key="1">
    <citation type="journal article" date="2021" name="BMC Genomics">
        <title>Genome-resolved metagenome and metatranscriptome analyses of thermophilic composting reveal key bacterial players and their metabolic interactions.</title>
        <authorList>
            <person name="Braga L.P.P."/>
            <person name="Pereira R.V."/>
            <person name="Martins L.F."/>
            <person name="Moura L.M.S."/>
            <person name="Sanchez F.B."/>
            <person name="Patane J.S.L."/>
            <person name="da Silva A.M."/>
            <person name="Setubal J.C."/>
        </authorList>
    </citation>
    <scope>NUCLEOTIDE SEQUENCE [LARGE SCALE GENOMIC DNA]</scope>
    <source>
        <strain evidence="3">ZC4RG45</strain>
    </source>
</reference>
<name>A0ABD6FC08_9PSEU</name>
<dbReference type="EMBL" id="QGUI02000025">
    <property type="protein sequence ID" value="MFO7191339.1"/>
    <property type="molecule type" value="Genomic_DNA"/>
</dbReference>
<evidence type="ECO:0000313" key="3">
    <source>
        <dbReference type="EMBL" id="MFO7191339.1"/>
    </source>
</evidence>